<dbReference type="AlphaFoldDB" id="A0A7Y0L3Y1"/>
<dbReference type="EMBL" id="JABBVZ010000033">
    <property type="protein sequence ID" value="NMP22857.1"/>
    <property type="molecule type" value="Genomic_DNA"/>
</dbReference>
<accession>A0A7Y0L3Y1</accession>
<reference evidence="2 3" key="1">
    <citation type="submission" date="2020-04" db="EMBL/GenBank/DDBJ databases">
        <authorList>
            <person name="Zhang R."/>
            <person name="Schippers A."/>
        </authorList>
    </citation>
    <scope>NUCLEOTIDE SEQUENCE [LARGE SCALE GENOMIC DNA]</scope>
    <source>
        <strain evidence="2 3">DSM 109850</strain>
    </source>
</reference>
<feature type="domain" description="DUF4097" evidence="1">
    <location>
        <begin position="81"/>
        <end position="228"/>
    </location>
</feature>
<comment type="caution">
    <text evidence="2">The sequence shown here is derived from an EMBL/GenBank/DDBJ whole genome shotgun (WGS) entry which is preliminary data.</text>
</comment>
<name>A0A7Y0L3Y1_9FIRM</name>
<gene>
    <name evidence="2" type="ORF">HIJ39_10905</name>
</gene>
<dbReference type="Proteomes" id="UP000533476">
    <property type="component" value="Unassembled WGS sequence"/>
</dbReference>
<evidence type="ECO:0000313" key="3">
    <source>
        <dbReference type="Proteomes" id="UP000533476"/>
    </source>
</evidence>
<keyword evidence="3" id="KW-1185">Reference proteome</keyword>
<evidence type="ECO:0000259" key="1">
    <source>
        <dbReference type="Pfam" id="PF13349"/>
    </source>
</evidence>
<dbReference type="RefSeq" id="WP_169099582.1">
    <property type="nucleotide sequence ID" value="NZ_JABBVZ010000033.1"/>
</dbReference>
<protein>
    <recommendedName>
        <fullName evidence="1">DUF4097 domain-containing protein</fullName>
    </recommendedName>
</protein>
<evidence type="ECO:0000313" key="2">
    <source>
        <dbReference type="EMBL" id="NMP22857.1"/>
    </source>
</evidence>
<dbReference type="InterPro" id="IPR025164">
    <property type="entry name" value="Toastrack_DUF4097"/>
</dbReference>
<proteinExistence type="predicted"/>
<dbReference type="Pfam" id="PF13349">
    <property type="entry name" value="DUF4097"/>
    <property type="match status" value="1"/>
</dbReference>
<organism evidence="2 3">
    <name type="scientific">Sulfobacillus harzensis</name>
    <dbReference type="NCBI Taxonomy" id="2729629"/>
    <lineage>
        <taxon>Bacteria</taxon>
        <taxon>Bacillati</taxon>
        <taxon>Bacillota</taxon>
        <taxon>Clostridia</taxon>
        <taxon>Eubacteriales</taxon>
        <taxon>Clostridiales Family XVII. Incertae Sedis</taxon>
        <taxon>Sulfobacillus</taxon>
    </lineage>
</organism>
<sequence>MEGLAILLQKPWMILGAVPIFMAGCGQATIPIGPATVAVGAVRHITRVVGSDPHITVSGGGVNVAVTSAVGKTLSLTYQLPKRGRVTIVHRRSWIIQVHLPPHINTSGKAYLHLRVPTTASLNGATAGGNLSAEGMYRRVSLESTGGNLDGTHLITRSLIAQSQGGTISVSWSKPPADVKLESQGGNIVMTGPWSPSSFISSTGGDIHVTGNPTVRTVVRLTAAGGNLSSGFSPLASANSVSGPITAAIGPQSTVTRGVLVVHAAGGDIFLNP</sequence>